<sequence>MNFRWRQRKGEETSRSNTVEGPPSLCLSSHLRHGTGAQRWLEAALFDSSIVSLNRFSLAKKMEIGITCDFDEADHPSKRKRRSLRLLVRAAID</sequence>
<comment type="caution">
    <text evidence="2">The sequence shown here is derived from an EMBL/GenBank/DDBJ whole genome shotgun (WGS) entry which is preliminary data.</text>
</comment>
<gene>
    <name evidence="2" type="ORF">G2W53_015412</name>
</gene>
<feature type="region of interest" description="Disordered" evidence="1">
    <location>
        <begin position="1"/>
        <end position="22"/>
    </location>
</feature>
<accession>A0A834WVA3</accession>
<keyword evidence="3" id="KW-1185">Reference proteome</keyword>
<evidence type="ECO:0000256" key="1">
    <source>
        <dbReference type="SAM" id="MobiDB-lite"/>
    </source>
</evidence>
<proteinExistence type="predicted"/>
<dbReference type="AlphaFoldDB" id="A0A834WVA3"/>
<organism evidence="2 3">
    <name type="scientific">Senna tora</name>
    <dbReference type="NCBI Taxonomy" id="362788"/>
    <lineage>
        <taxon>Eukaryota</taxon>
        <taxon>Viridiplantae</taxon>
        <taxon>Streptophyta</taxon>
        <taxon>Embryophyta</taxon>
        <taxon>Tracheophyta</taxon>
        <taxon>Spermatophyta</taxon>
        <taxon>Magnoliopsida</taxon>
        <taxon>eudicotyledons</taxon>
        <taxon>Gunneridae</taxon>
        <taxon>Pentapetalae</taxon>
        <taxon>rosids</taxon>
        <taxon>fabids</taxon>
        <taxon>Fabales</taxon>
        <taxon>Fabaceae</taxon>
        <taxon>Caesalpinioideae</taxon>
        <taxon>Cassia clade</taxon>
        <taxon>Senna</taxon>
    </lineage>
</organism>
<dbReference type="Proteomes" id="UP000634136">
    <property type="component" value="Unassembled WGS sequence"/>
</dbReference>
<evidence type="ECO:0000313" key="2">
    <source>
        <dbReference type="EMBL" id="KAF7833079.1"/>
    </source>
</evidence>
<dbReference type="EMBL" id="JAAIUW010000005">
    <property type="protein sequence ID" value="KAF7833079.1"/>
    <property type="molecule type" value="Genomic_DNA"/>
</dbReference>
<reference evidence="2" key="1">
    <citation type="submission" date="2020-09" db="EMBL/GenBank/DDBJ databases">
        <title>Genome-Enabled Discovery of Anthraquinone Biosynthesis in Senna tora.</title>
        <authorList>
            <person name="Kang S.-H."/>
            <person name="Pandey R.P."/>
            <person name="Lee C.-M."/>
            <person name="Sim J.-S."/>
            <person name="Jeong J.-T."/>
            <person name="Choi B.-S."/>
            <person name="Jung M."/>
            <person name="Ginzburg D."/>
            <person name="Zhao K."/>
            <person name="Won S.Y."/>
            <person name="Oh T.-J."/>
            <person name="Yu Y."/>
            <person name="Kim N.-H."/>
            <person name="Lee O.R."/>
            <person name="Lee T.-H."/>
            <person name="Bashyal P."/>
            <person name="Kim T.-S."/>
            <person name="Lee W.-H."/>
            <person name="Kawkins C."/>
            <person name="Kim C.-K."/>
            <person name="Kim J.S."/>
            <person name="Ahn B.O."/>
            <person name="Rhee S.Y."/>
            <person name="Sohng J.K."/>
        </authorList>
    </citation>
    <scope>NUCLEOTIDE SEQUENCE</scope>
    <source>
        <tissue evidence="2">Leaf</tissue>
    </source>
</reference>
<name>A0A834WVA3_9FABA</name>
<protein>
    <submittedName>
        <fullName evidence="2">Uncharacterized protein</fullName>
    </submittedName>
</protein>
<evidence type="ECO:0000313" key="3">
    <source>
        <dbReference type="Proteomes" id="UP000634136"/>
    </source>
</evidence>